<accession>A0A9W7G610</accession>
<reference evidence="1" key="1">
    <citation type="submission" date="2022-07" db="EMBL/GenBank/DDBJ databases">
        <title>Genome analysis of Parmales, a sister group of diatoms, reveals the evolutionary specialization of diatoms from phago-mixotrophs to photoautotrophs.</title>
        <authorList>
            <person name="Ban H."/>
            <person name="Sato S."/>
            <person name="Yoshikawa S."/>
            <person name="Kazumasa Y."/>
            <person name="Nakamura Y."/>
            <person name="Ichinomiya M."/>
            <person name="Saitoh K."/>
            <person name="Sato N."/>
            <person name="Blanc-Mathieu R."/>
            <person name="Endo H."/>
            <person name="Kuwata A."/>
            <person name="Ogata H."/>
        </authorList>
    </citation>
    <scope>NUCLEOTIDE SEQUENCE</scope>
</reference>
<evidence type="ECO:0000313" key="1">
    <source>
        <dbReference type="EMBL" id="GMI37205.1"/>
    </source>
</evidence>
<keyword evidence="3" id="KW-1185">Reference proteome</keyword>
<dbReference type="EMBL" id="BRYA01001139">
    <property type="protein sequence ID" value="GMI39507.1"/>
    <property type="molecule type" value="Genomic_DNA"/>
</dbReference>
<dbReference type="AlphaFoldDB" id="A0A9W7G610"/>
<name>A0A9W7G610_9STRA</name>
<feature type="non-terminal residue" evidence="1">
    <location>
        <position position="1"/>
    </location>
</feature>
<evidence type="ECO:0000313" key="3">
    <source>
        <dbReference type="Proteomes" id="UP001165065"/>
    </source>
</evidence>
<dbReference type="Proteomes" id="UP001165065">
    <property type="component" value="Unassembled WGS sequence"/>
</dbReference>
<gene>
    <name evidence="1" type="ORF">TrCOL_g10031</name>
    <name evidence="2" type="ORF">TrCOL_g13560</name>
</gene>
<reference evidence="3" key="2">
    <citation type="journal article" date="2023" name="Commun. Biol.">
        <title>Genome analysis of Parmales, the sister group of diatoms, reveals the evolutionary specialization of diatoms from phago-mixotrophs to photoautotrophs.</title>
        <authorList>
            <person name="Ban H."/>
            <person name="Sato S."/>
            <person name="Yoshikawa S."/>
            <person name="Yamada K."/>
            <person name="Nakamura Y."/>
            <person name="Ichinomiya M."/>
            <person name="Sato N."/>
            <person name="Blanc-Mathieu R."/>
            <person name="Endo H."/>
            <person name="Kuwata A."/>
            <person name="Ogata H."/>
        </authorList>
    </citation>
    <scope>NUCLEOTIDE SEQUENCE [LARGE SCALE GENOMIC DNA]</scope>
</reference>
<proteinExistence type="predicted"/>
<evidence type="ECO:0000313" key="2">
    <source>
        <dbReference type="EMBL" id="GMI39507.1"/>
    </source>
</evidence>
<protein>
    <submittedName>
        <fullName evidence="1">Uncharacterized protein</fullName>
    </submittedName>
</protein>
<dbReference type="EMBL" id="BRYA01000072">
    <property type="protein sequence ID" value="GMI37205.1"/>
    <property type="molecule type" value="Genomic_DNA"/>
</dbReference>
<comment type="caution">
    <text evidence="1">The sequence shown here is derived from an EMBL/GenBank/DDBJ whole genome shotgun (WGS) entry which is preliminary data.</text>
</comment>
<organism evidence="1 3">
    <name type="scientific">Triparma columacea</name>
    <dbReference type="NCBI Taxonomy" id="722753"/>
    <lineage>
        <taxon>Eukaryota</taxon>
        <taxon>Sar</taxon>
        <taxon>Stramenopiles</taxon>
        <taxon>Ochrophyta</taxon>
        <taxon>Bolidophyceae</taxon>
        <taxon>Parmales</taxon>
        <taxon>Triparmaceae</taxon>
        <taxon>Triparma</taxon>
    </lineage>
</organism>
<sequence>MSNPLFTSKTVLDLSIQDRFTSLPNMGK</sequence>